<dbReference type="RefSeq" id="WP_379749014.1">
    <property type="nucleotide sequence ID" value="NZ_JBHTCP010000015.1"/>
</dbReference>
<protein>
    <submittedName>
        <fullName evidence="2">Carboxymuconolactone decarboxylase family protein</fullName>
    </submittedName>
</protein>
<evidence type="ECO:0000313" key="2">
    <source>
        <dbReference type="EMBL" id="MFC7371935.1"/>
    </source>
</evidence>
<name>A0ABW2NMR8_9BACL</name>
<dbReference type="Proteomes" id="UP001596549">
    <property type="component" value="Unassembled WGS sequence"/>
</dbReference>
<organism evidence="2 3">
    <name type="scientific">Fictibacillus iocasae</name>
    <dbReference type="NCBI Taxonomy" id="2715437"/>
    <lineage>
        <taxon>Bacteria</taxon>
        <taxon>Bacillati</taxon>
        <taxon>Bacillota</taxon>
        <taxon>Bacilli</taxon>
        <taxon>Bacillales</taxon>
        <taxon>Fictibacillaceae</taxon>
        <taxon>Fictibacillus</taxon>
    </lineage>
</organism>
<keyword evidence="3" id="KW-1185">Reference proteome</keyword>
<evidence type="ECO:0000259" key="1">
    <source>
        <dbReference type="Pfam" id="PF02627"/>
    </source>
</evidence>
<gene>
    <name evidence="2" type="ORF">ACFQPF_09610</name>
</gene>
<feature type="domain" description="Carboxymuconolactone decarboxylase-like" evidence="1">
    <location>
        <begin position="39"/>
        <end position="79"/>
    </location>
</feature>
<dbReference type="InterPro" id="IPR029032">
    <property type="entry name" value="AhpD-like"/>
</dbReference>
<dbReference type="InterPro" id="IPR003779">
    <property type="entry name" value="CMD-like"/>
</dbReference>
<dbReference type="PANTHER" id="PTHR35446:SF2">
    <property type="entry name" value="CARBOXYMUCONOLACTONE DECARBOXYLASE-LIKE DOMAIN-CONTAINING PROTEIN"/>
    <property type="match status" value="1"/>
</dbReference>
<comment type="caution">
    <text evidence="2">The sequence shown here is derived from an EMBL/GenBank/DDBJ whole genome shotgun (WGS) entry which is preliminary data.</text>
</comment>
<evidence type="ECO:0000313" key="3">
    <source>
        <dbReference type="Proteomes" id="UP001596549"/>
    </source>
</evidence>
<dbReference type="Gene3D" id="1.20.1290.10">
    <property type="entry name" value="AhpD-like"/>
    <property type="match status" value="1"/>
</dbReference>
<accession>A0ABW2NMR8</accession>
<dbReference type="PANTHER" id="PTHR35446">
    <property type="entry name" value="SI:CH211-175M2.5"/>
    <property type="match status" value="1"/>
</dbReference>
<proteinExistence type="predicted"/>
<sequence length="79" mass="9057">MSSYINIIENDKATGLLKQMYEEHGGEMANILKVHSLNPQSLRAHLDFYKVLMFKSSPLSRKTREMIATVVSSTNECFY</sequence>
<dbReference type="SUPFAM" id="SSF69118">
    <property type="entry name" value="AhpD-like"/>
    <property type="match status" value="1"/>
</dbReference>
<dbReference type="Pfam" id="PF02627">
    <property type="entry name" value="CMD"/>
    <property type="match status" value="1"/>
</dbReference>
<dbReference type="EMBL" id="JBHTCP010000015">
    <property type="protein sequence ID" value="MFC7371935.1"/>
    <property type="molecule type" value="Genomic_DNA"/>
</dbReference>
<reference evidence="3" key="1">
    <citation type="journal article" date="2019" name="Int. J. Syst. Evol. Microbiol.">
        <title>The Global Catalogue of Microorganisms (GCM) 10K type strain sequencing project: providing services to taxonomists for standard genome sequencing and annotation.</title>
        <authorList>
            <consortium name="The Broad Institute Genomics Platform"/>
            <consortium name="The Broad Institute Genome Sequencing Center for Infectious Disease"/>
            <person name="Wu L."/>
            <person name="Ma J."/>
        </authorList>
    </citation>
    <scope>NUCLEOTIDE SEQUENCE [LARGE SCALE GENOMIC DNA]</scope>
    <source>
        <strain evidence="3">NBRC 106396</strain>
    </source>
</reference>